<sequence length="343" mass="37835">MARAVRDPSESDGDPADHAIEALRDLGIPIDPVTFTVWYEYYRGDNLDLKHAVNKLLRSDAEPSRADCLELHSRFLGNHDNMDETAEQIRVAIEAALSSIGDAGKQNAAFGLRLGSISGDLVDCKDSRSVGSIVASLLRETEKTVRRSRDLEEQLSSASGEIRLLKDNLADLHVEASTDALTGLANRKHFDKQLKSEIDEATTTDSDLALLMIDIDHFKSFNDRFGHAIGDEVLKVVASTIRRSVKGRDTAARYGGEEFCVILPQTDLNGAIIVADQIRLAVSSRPLTHRTTQQDFGRITLSAGVARFRTGESMKELVERSDKALYKAKEKGRNRVEDETALD</sequence>
<dbReference type="Pfam" id="PF00990">
    <property type="entry name" value="GGDEF"/>
    <property type="match status" value="1"/>
</dbReference>
<evidence type="ECO:0000256" key="1">
    <source>
        <dbReference type="ARBA" id="ARBA00012528"/>
    </source>
</evidence>
<name>A0A1Y5RGT2_9PROT</name>
<dbReference type="GO" id="GO:1902201">
    <property type="term" value="P:negative regulation of bacterial-type flagellum-dependent cell motility"/>
    <property type="evidence" value="ECO:0007669"/>
    <property type="project" value="TreeGrafter"/>
</dbReference>
<dbReference type="Proteomes" id="UP000193200">
    <property type="component" value="Unassembled WGS sequence"/>
</dbReference>
<dbReference type="GO" id="GO:0043709">
    <property type="term" value="P:cell adhesion involved in single-species biofilm formation"/>
    <property type="evidence" value="ECO:0007669"/>
    <property type="project" value="TreeGrafter"/>
</dbReference>
<evidence type="ECO:0000259" key="3">
    <source>
        <dbReference type="PROSITE" id="PS50887"/>
    </source>
</evidence>
<accession>A0A1Y5RGT2</accession>
<dbReference type="FunCoup" id="A0A1Y5RGT2">
    <property type="interactions" value="28"/>
</dbReference>
<dbReference type="EC" id="2.7.7.65" evidence="1"/>
<dbReference type="InterPro" id="IPR029787">
    <property type="entry name" value="Nucleotide_cyclase"/>
</dbReference>
<dbReference type="GO" id="GO:0005886">
    <property type="term" value="C:plasma membrane"/>
    <property type="evidence" value="ECO:0007669"/>
    <property type="project" value="TreeGrafter"/>
</dbReference>
<dbReference type="InterPro" id="IPR000160">
    <property type="entry name" value="GGDEF_dom"/>
</dbReference>
<comment type="catalytic activity">
    <reaction evidence="2">
        <text>2 GTP = 3',3'-c-di-GMP + 2 diphosphate</text>
        <dbReference type="Rhea" id="RHEA:24898"/>
        <dbReference type="ChEBI" id="CHEBI:33019"/>
        <dbReference type="ChEBI" id="CHEBI:37565"/>
        <dbReference type="ChEBI" id="CHEBI:58805"/>
        <dbReference type="EC" id="2.7.7.65"/>
    </reaction>
</comment>
<dbReference type="GO" id="GO:0052621">
    <property type="term" value="F:diguanylate cyclase activity"/>
    <property type="evidence" value="ECO:0007669"/>
    <property type="project" value="UniProtKB-EC"/>
</dbReference>
<gene>
    <name evidence="4" type="primary">pleD_1</name>
    <name evidence="4" type="ORF">OCH7691_00326</name>
</gene>
<dbReference type="InterPro" id="IPR050469">
    <property type="entry name" value="Diguanylate_Cyclase"/>
</dbReference>
<protein>
    <recommendedName>
        <fullName evidence="1">diguanylate cyclase</fullName>
        <ecNumber evidence="1">2.7.7.65</ecNumber>
    </recommendedName>
</protein>
<proteinExistence type="predicted"/>
<dbReference type="CDD" id="cd01949">
    <property type="entry name" value="GGDEF"/>
    <property type="match status" value="1"/>
</dbReference>
<dbReference type="EMBL" id="FWFR01000001">
    <property type="protein sequence ID" value="SLN15923.1"/>
    <property type="molecule type" value="Genomic_DNA"/>
</dbReference>
<organism evidence="4 5">
    <name type="scientific">Oceanibacterium hippocampi</name>
    <dbReference type="NCBI Taxonomy" id="745714"/>
    <lineage>
        <taxon>Bacteria</taxon>
        <taxon>Pseudomonadati</taxon>
        <taxon>Pseudomonadota</taxon>
        <taxon>Alphaproteobacteria</taxon>
        <taxon>Sneathiellales</taxon>
        <taxon>Sneathiellaceae</taxon>
        <taxon>Oceanibacterium</taxon>
    </lineage>
</organism>
<dbReference type="PANTHER" id="PTHR45138:SF9">
    <property type="entry name" value="DIGUANYLATE CYCLASE DGCM-RELATED"/>
    <property type="match status" value="1"/>
</dbReference>
<reference evidence="4 5" key="1">
    <citation type="submission" date="2017-03" db="EMBL/GenBank/DDBJ databases">
        <authorList>
            <person name="Afonso C.L."/>
            <person name="Miller P.J."/>
            <person name="Scott M.A."/>
            <person name="Spackman E."/>
            <person name="Goraichik I."/>
            <person name="Dimitrov K.M."/>
            <person name="Suarez D.L."/>
            <person name="Swayne D.E."/>
        </authorList>
    </citation>
    <scope>NUCLEOTIDE SEQUENCE [LARGE SCALE GENOMIC DNA]</scope>
    <source>
        <strain evidence="4 5">CECT 7691</strain>
    </source>
</reference>
<dbReference type="AlphaFoldDB" id="A0A1Y5RGT2"/>
<dbReference type="InterPro" id="IPR043128">
    <property type="entry name" value="Rev_trsase/Diguanyl_cyclase"/>
</dbReference>
<dbReference type="InParanoid" id="A0A1Y5RGT2"/>
<evidence type="ECO:0000256" key="2">
    <source>
        <dbReference type="ARBA" id="ARBA00034247"/>
    </source>
</evidence>
<evidence type="ECO:0000313" key="4">
    <source>
        <dbReference type="EMBL" id="SLN15923.1"/>
    </source>
</evidence>
<evidence type="ECO:0000313" key="5">
    <source>
        <dbReference type="Proteomes" id="UP000193200"/>
    </source>
</evidence>
<dbReference type="PANTHER" id="PTHR45138">
    <property type="entry name" value="REGULATORY COMPONENTS OF SENSORY TRANSDUCTION SYSTEM"/>
    <property type="match status" value="1"/>
</dbReference>
<dbReference type="FunFam" id="3.30.70.270:FF:000001">
    <property type="entry name" value="Diguanylate cyclase domain protein"/>
    <property type="match status" value="1"/>
</dbReference>
<dbReference type="Gene3D" id="3.30.70.270">
    <property type="match status" value="1"/>
</dbReference>
<dbReference type="NCBIfam" id="TIGR00254">
    <property type="entry name" value="GGDEF"/>
    <property type="match status" value="1"/>
</dbReference>
<keyword evidence="5" id="KW-1185">Reference proteome</keyword>
<dbReference type="PROSITE" id="PS50887">
    <property type="entry name" value="GGDEF"/>
    <property type="match status" value="1"/>
</dbReference>
<dbReference type="SMART" id="SM00267">
    <property type="entry name" value="GGDEF"/>
    <property type="match status" value="1"/>
</dbReference>
<dbReference type="SUPFAM" id="SSF55073">
    <property type="entry name" value="Nucleotide cyclase"/>
    <property type="match status" value="1"/>
</dbReference>
<feature type="domain" description="GGDEF" evidence="3">
    <location>
        <begin position="206"/>
        <end position="341"/>
    </location>
</feature>